<sequence length="148" mass="17244">MNGNSVSEEEMWRDLRLMKVYPGRKHFVFGEPRKLIPKGFVRLKYLEYHQVPDSDPPRYEFLWGPKAHLETSKMKVLEFWAKVNDIHPSAFPGCYEEALRDEEERVQARDVARAATTAKLRALFKAMAIKTFTPLENSEAFCPPDQNI</sequence>
<dbReference type="InterPro" id="IPR037445">
    <property type="entry name" value="MAGE"/>
</dbReference>
<evidence type="ECO:0000313" key="2">
    <source>
        <dbReference type="EMBL" id="KAF6492498.1"/>
    </source>
</evidence>
<dbReference type="PROSITE" id="PS50838">
    <property type="entry name" value="MAGE"/>
    <property type="match status" value="1"/>
</dbReference>
<organism evidence="2 3">
    <name type="scientific">Molossus molossus</name>
    <name type="common">Pallas' mastiff bat</name>
    <name type="synonym">Vespertilio molossus</name>
    <dbReference type="NCBI Taxonomy" id="27622"/>
    <lineage>
        <taxon>Eukaryota</taxon>
        <taxon>Metazoa</taxon>
        <taxon>Chordata</taxon>
        <taxon>Craniata</taxon>
        <taxon>Vertebrata</taxon>
        <taxon>Euteleostomi</taxon>
        <taxon>Mammalia</taxon>
        <taxon>Eutheria</taxon>
        <taxon>Laurasiatheria</taxon>
        <taxon>Chiroptera</taxon>
        <taxon>Yangochiroptera</taxon>
        <taxon>Molossidae</taxon>
        <taxon>Molossus</taxon>
    </lineage>
</organism>
<dbReference type="GO" id="GO:0005634">
    <property type="term" value="C:nucleus"/>
    <property type="evidence" value="ECO:0007669"/>
    <property type="project" value="TreeGrafter"/>
</dbReference>
<dbReference type="Gene3D" id="1.10.10.1210">
    <property type="entry name" value="MAGE homology domain, winged helix WH2 motif"/>
    <property type="match status" value="1"/>
</dbReference>
<dbReference type="GO" id="GO:0000122">
    <property type="term" value="P:negative regulation of transcription by RNA polymerase II"/>
    <property type="evidence" value="ECO:0007669"/>
    <property type="project" value="TreeGrafter"/>
</dbReference>
<comment type="caution">
    <text evidence="2">The sequence shown here is derived from an EMBL/GenBank/DDBJ whole genome shotgun (WGS) entry which is preliminary data.</text>
</comment>
<dbReference type="Pfam" id="PF01454">
    <property type="entry name" value="MAGE"/>
    <property type="match status" value="1"/>
</dbReference>
<name>A0A7J8J747_MOLMO</name>
<dbReference type="PANTHER" id="PTHR11736:SF35">
    <property type="entry name" value="MELANOMA-ASSOCIATED ANTIGEN B5"/>
    <property type="match status" value="1"/>
</dbReference>
<dbReference type="EMBL" id="JACASF010000002">
    <property type="protein sequence ID" value="KAF6492498.1"/>
    <property type="molecule type" value="Genomic_DNA"/>
</dbReference>
<feature type="domain" description="MAGE" evidence="1">
    <location>
        <begin position="1"/>
        <end position="98"/>
    </location>
</feature>
<dbReference type="FunFam" id="1.10.10.1210:FF:000001">
    <property type="entry name" value="melanoma-associated antigen D1"/>
    <property type="match status" value="1"/>
</dbReference>
<evidence type="ECO:0000259" key="1">
    <source>
        <dbReference type="PROSITE" id="PS50838"/>
    </source>
</evidence>
<dbReference type="InterPro" id="IPR002190">
    <property type="entry name" value="MHD_dom"/>
</dbReference>
<protein>
    <recommendedName>
        <fullName evidence="1">MAGE domain-containing protein</fullName>
    </recommendedName>
</protein>
<gene>
    <name evidence="2" type="ORF">HJG59_009689</name>
</gene>
<dbReference type="InterPro" id="IPR041899">
    <property type="entry name" value="MAGE_WH2"/>
</dbReference>
<dbReference type="SMART" id="SM01373">
    <property type="entry name" value="MAGE"/>
    <property type="match status" value="1"/>
</dbReference>
<accession>A0A7J8J747</accession>
<dbReference type="AlphaFoldDB" id="A0A7J8J747"/>
<dbReference type="Proteomes" id="UP000550707">
    <property type="component" value="Unassembled WGS sequence"/>
</dbReference>
<evidence type="ECO:0000313" key="3">
    <source>
        <dbReference type="Proteomes" id="UP000550707"/>
    </source>
</evidence>
<dbReference type="PANTHER" id="PTHR11736">
    <property type="entry name" value="MELANOMA-ASSOCIATED ANTIGEN MAGE ANTIGEN"/>
    <property type="match status" value="1"/>
</dbReference>
<keyword evidence="3" id="KW-1185">Reference proteome</keyword>
<dbReference type="InParanoid" id="A0A7J8J747"/>
<proteinExistence type="predicted"/>
<reference evidence="2 3" key="1">
    <citation type="journal article" date="2020" name="Nature">
        <title>Six reference-quality genomes reveal evolution of bat adaptations.</title>
        <authorList>
            <person name="Jebb D."/>
            <person name="Huang Z."/>
            <person name="Pippel M."/>
            <person name="Hughes G.M."/>
            <person name="Lavrichenko K."/>
            <person name="Devanna P."/>
            <person name="Winkler S."/>
            <person name="Jermiin L.S."/>
            <person name="Skirmuntt E.C."/>
            <person name="Katzourakis A."/>
            <person name="Burkitt-Gray L."/>
            <person name="Ray D.A."/>
            <person name="Sullivan K.A.M."/>
            <person name="Roscito J.G."/>
            <person name="Kirilenko B.M."/>
            <person name="Davalos L.M."/>
            <person name="Corthals A.P."/>
            <person name="Power M.L."/>
            <person name="Jones G."/>
            <person name="Ransome R.D."/>
            <person name="Dechmann D.K.N."/>
            <person name="Locatelli A.G."/>
            <person name="Puechmaille S.J."/>
            <person name="Fedrigo O."/>
            <person name="Jarvis E.D."/>
            <person name="Hiller M."/>
            <person name="Vernes S.C."/>
            <person name="Myers E.W."/>
            <person name="Teeling E.C."/>
        </authorList>
    </citation>
    <scope>NUCLEOTIDE SEQUENCE [LARGE SCALE GENOMIC DNA]</scope>
    <source>
        <strain evidence="2">MMolMol1</strain>
        <tissue evidence="2">Muscle</tissue>
    </source>
</reference>